<dbReference type="Proteomes" id="UP000318431">
    <property type="component" value="Unassembled WGS sequence"/>
</dbReference>
<dbReference type="AlphaFoldDB" id="A0A562RBD4"/>
<organism evidence="1 2">
    <name type="scientific">Pseudoduganella lurida</name>
    <dbReference type="NCBI Taxonomy" id="1036180"/>
    <lineage>
        <taxon>Bacteria</taxon>
        <taxon>Pseudomonadati</taxon>
        <taxon>Pseudomonadota</taxon>
        <taxon>Betaproteobacteria</taxon>
        <taxon>Burkholderiales</taxon>
        <taxon>Oxalobacteraceae</taxon>
        <taxon>Telluria group</taxon>
        <taxon>Pseudoduganella</taxon>
    </lineage>
</organism>
<dbReference type="EMBL" id="VLLB01000003">
    <property type="protein sequence ID" value="TWI66382.1"/>
    <property type="molecule type" value="Genomic_DNA"/>
</dbReference>
<protein>
    <submittedName>
        <fullName evidence="1">Uncharacterized protein</fullName>
    </submittedName>
</protein>
<comment type="caution">
    <text evidence="1">The sequence shown here is derived from an EMBL/GenBank/DDBJ whole genome shotgun (WGS) entry which is preliminary data.</text>
</comment>
<accession>A0A562RBD4</accession>
<proteinExistence type="predicted"/>
<keyword evidence="2" id="KW-1185">Reference proteome</keyword>
<evidence type="ECO:0000313" key="1">
    <source>
        <dbReference type="EMBL" id="TWI66382.1"/>
    </source>
</evidence>
<name>A0A562RBD4_9BURK</name>
<dbReference type="OrthoDB" id="9151776at2"/>
<gene>
    <name evidence="1" type="ORF">IP91_02195</name>
</gene>
<dbReference type="RefSeq" id="WP_145649010.1">
    <property type="nucleotide sequence ID" value="NZ_VLLB01000003.1"/>
</dbReference>
<evidence type="ECO:0000313" key="2">
    <source>
        <dbReference type="Proteomes" id="UP000318431"/>
    </source>
</evidence>
<reference evidence="1 2" key="1">
    <citation type="journal article" date="2015" name="Stand. Genomic Sci.">
        <title>Genomic Encyclopedia of Bacterial and Archaeal Type Strains, Phase III: the genomes of soil and plant-associated and newly described type strains.</title>
        <authorList>
            <person name="Whitman W.B."/>
            <person name="Woyke T."/>
            <person name="Klenk H.P."/>
            <person name="Zhou Y."/>
            <person name="Lilburn T.G."/>
            <person name="Beck B.J."/>
            <person name="De Vos P."/>
            <person name="Vandamme P."/>
            <person name="Eisen J.A."/>
            <person name="Garrity G."/>
            <person name="Hugenholtz P."/>
            <person name="Kyrpides N.C."/>
        </authorList>
    </citation>
    <scope>NUCLEOTIDE SEQUENCE [LARGE SCALE GENOMIC DNA]</scope>
    <source>
        <strain evidence="1 2">CGMCC 1.10822</strain>
    </source>
</reference>
<sequence>MSYQPTRAVNLPLEDFFDLEFHFDGQPPRRESRGVRGTLVKRWLAAETERLALQKNGRALRGFQWKNLFLPNGTSLRTNYANTIEFARVAGDCIVADDGAKLSPSSFANRHDKGRNAWRMVWLRFPGNEFWVRADDCRRRFDGGPRKRSKRGSETS</sequence>